<keyword evidence="1" id="KW-0238">DNA-binding</keyword>
<evidence type="ECO:0000259" key="3">
    <source>
        <dbReference type="PROSITE" id="PS50043"/>
    </source>
</evidence>
<dbReference type="PROSITE" id="PS50043">
    <property type="entry name" value="HTH_LUXR_2"/>
    <property type="match status" value="1"/>
</dbReference>
<dbReference type="RefSeq" id="WP_377341110.1">
    <property type="nucleotide sequence ID" value="NZ_JBHLUE010000016.1"/>
</dbReference>
<proteinExistence type="predicted"/>
<feature type="region of interest" description="Disordered" evidence="2">
    <location>
        <begin position="289"/>
        <end position="334"/>
    </location>
</feature>
<evidence type="ECO:0000256" key="2">
    <source>
        <dbReference type="SAM" id="MobiDB-lite"/>
    </source>
</evidence>
<dbReference type="InterPro" id="IPR036388">
    <property type="entry name" value="WH-like_DNA-bd_sf"/>
</dbReference>
<protein>
    <submittedName>
        <fullName evidence="4">LuxR C-terminal-related transcriptional regulator</fullName>
    </submittedName>
</protein>
<dbReference type="Gene3D" id="1.10.10.10">
    <property type="entry name" value="Winged helix-like DNA-binding domain superfamily/Winged helix DNA-binding domain"/>
    <property type="match status" value="1"/>
</dbReference>
<dbReference type="Pfam" id="PF00196">
    <property type="entry name" value="GerE"/>
    <property type="match status" value="1"/>
</dbReference>
<dbReference type="InterPro" id="IPR011990">
    <property type="entry name" value="TPR-like_helical_dom_sf"/>
</dbReference>
<sequence>MFQDVRTETASPPLLAARLDPAPVPETLIDRGRLHRLLDAGAAGPVTLVRAPAGWGKTVLLSAWRRAGGGGPAAWLTLEPADPPDRCWAYLAAALADGPPDGTAGRADLPDRLAEAVARRPEPVVLVLDDAHHAGPDLQDGLDLLLRHCRGRLRLVLGARTDPALGLHRWRLSGELTELGAAELAFTAAEAGELLAAHGVRLPADRVAELVERTEGWPAGLRLAALALRDHADPDRYAAEFDGDDPGVAGYLRSEVLGALPAADREGLRRAAVADRLSAELLATLAAPAGGAGPTGPAGGAGPTDLANGPTDPAGGAGPTSPAGGAGPIDAAGGAGPIDPGGLLVRAERTGFVVPLGTRPATWRCHRLLAGLLRSELARLPEAEVRDLHCRAAGWAVRHDRPAEGLRHALAAEDPGLARRILREHWPELVAAAPRTEPGAPAPTPPADLGADPELALAYAADRLRDRDPVAVEAVLGLIAGRSGAGPRDLDVPVILAALRLGAARLGGDAERLAGAARLLLDAAELADDPAAAAAARALAGTALGSLRLGAGDFAAAEAELAAAAGAAGRAGLARVELAATGWLALVRAVRGSLRSAGESARAALALSGGGDRSAGADCAPAYLALAMVATEQDRPADAAAHLGLADGAVDPAAEPLVAALGELARARLRAAGADLVGGFQAVQAGRRALAGRPSGLAEPALLAAEAELRAANGDLDTARSLLVPAVEAAGEPVAPALAVALARVRLLAGDPGGAARTLPDWTGPAAAGWPVPVRLAAGLLAALAARAGAGDGRPGPAGQLGQVGRIVERVLDLAEPDGYRLVFTRSNPPVRDLLAAHRDSGTAHWPMLDELLAAGDAGTAVEPAAPAALGEPLTDRELTVLRYLQSILSNVEIASELSLSVNTVKTHVRNIYRKLDARRRREAVRRARELHLI</sequence>
<dbReference type="Gene3D" id="1.25.40.10">
    <property type="entry name" value="Tetratricopeptide repeat domain"/>
    <property type="match status" value="1"/>
</dbReference>
<reference evidence="4 5" key="1">
    <citation type="submission" date="2024-09" db="EMBL/GenBank/DDBJ databases">
        <authorList>
            <person name="Sun Q."/>
            <person name="Mori K."/>
        </authorList>
    </citation>
    <scope>NUCLEOTIDE SEQUENCE [LARGE SCALE GENOMIC DNA]</scope>
    <source>
        <strain evidence="4 5">TBRC 2205</strain>
    </source>
</reference>
<evidence type="ECO:0000313" key="4">
    <source>
        <dbReference type="EMBL" id="MFC0566465.1"/>
    </source>
</evidence>
<feature type="domain" description="HTH luxR-type" evidence="3">
    <location>
        <begin position="867"/>
        <end position="932"/>
    </location>
</feature>
<dbReference type="InterPro" id="IPR016032">
    <property type="entry name" value="Sig_transdc_resp-reg_C-effctor"/>
</dbReference>
<keyword evidence="5" id="KW-1185">Reference proteome</keyword>
<dbReference type="SUPFAM" id="SSF52540">
    <property type="entry name" value="P-loop containing nucleoside triphosphate hydrolases"/>
    <property type="match status" value="1"/>
</dbReference>
<dbReference type="PANTHER" id="PTHR43214">
    <property type="entry name" value="TWO-COMPONENT RESPONSE REGULATOR"/>
    <property type="match status" value="1"/>
</dbReference>
<feature type="compositionally biased region" description="Gly residues" evidence="2">
    <location>
        <begin position="290"/>
        <end position="302"/>
    </location>
</feature>
<dbReference type="InterPro" id="IPR039420">
    <property type="entry name" value="WalR-like"/>
</dbReference>
<dbReference type="PRINTS" id="PR00038">
    <property type="entry name" value="HTHLUXR"/>
</dbReference>
<dbReference type="InterPro" id="IPR027417">
    <property type="entry name" value="P-loop_NTPase"/>
</dbReference>
<gene>
    <name evidence="4" type="ORF">ACFFHU_20290</name>
</gene>
<organism evidence="4 5">
    <name type="scientific">Plantactinospora siamensis</name>
    <dbReference type="NCBI Taxonomy" id="555372"/>
    <lineage>
        <taxon>Bacteria</taxon>
        <taxon>Bacillati</taxon>
        <taxon>Actinomycetota</taxon>
        <taxon>Actinomycetes</taxon>
        <taxon>Micromonosporales</taxon>
        <taxon>Micromonosporaceae</taxon>
        <taxon>Plantactinospora</taxon>
    </lineage>
</organism>
<dbReference type="Proteomes" id="UP001589894">
    <property type="component" value="Unassembled WGS sequence"/>
</dbReference>
<feature type="compositionally biased region" description="Low complexity" evidence="2">
    <location>
        <begin position="303"/>
        <end position="334"/>
    </location>
</feature>
<dbReference type="EMBL" id="JBHLUE010000016">
    <property type="protein sequence ID" value="MFC0566465.1"/>
    <property type="molecule type" value="Genomic_DNA"/>
</dbReference>
<dbReference type="SUPFAM" id="SSF46894">
    <property type="entry name" value="C-terminal effector domain of the bipartite response regulators"/>
    <property type="match status" value="1"/>
</dbReference>
<dbReference type="InterPro" id="IPR000792">
    <property type="entry name" value="Tscrpt_reg_LuxR_C"/>
</dbReference>
<evidence type="ECO:0000256" key="1">
    <source>
        <dbReference type="ARBA" id="ARBA00023125"/>
    </source>
</evidence>
<dbReference type="PANTHER" id="PTHR43214:SF43">
    <property type="entry name" value="TWO-COMPONENT RESPONSE REGULATOR"/>
    <property type="match status" value="1"/>
</dbReference>
<evidence type="ECO:0000313" key="5">
    <source>
        <dbReference type="Proteomes" id="UP001589894"/>
    </source>
</evidence>
<dbReference type="CDD" id="cd06170">
    <property type="entry name" value="LuxR_C_like"/>
    <property type="match status" value="1"/>
</dbReference>
<name>A0ABV6P0B5_9ACTN</name>
<accession>A0ABV6P0B5</accession>
<dbReference type="SMART" id="SM00421">
    <property type="entry name" value="HTH_LUXR"/>
    <property type="match status" value="1"/>
</dbReference>
<comment type="caution">
    <text evidence="4">The sequence shown here is derived from an EMBL/GenBank/DDBJ whole genome shotgun (WGS) entry which is preliminary data.</text>
</comment>